<feature type="region of interest" description="Disordered" evidence="1">
    <location>
        <begin position="52"/>
        <end position="95"/>
    </location>
</feature>
<dbReference type="RefSeq" id="WP_171444785.1">
    <property type="nucleotide sequence ID" value="NZ_JABFNS010000262.1"/>
</dbReference>
<accession>A0A7Y4MUT1</accession>
<feature type="chain" id="PRO_5031537528" description="Lipoprotein" evidence="2">
    <location>
        <begin position="23"/>
        <end position="493"/>
    </location>
</feature>
<dbReference type="EMBL" id="JABFNT010000155">
    <property type="protein sequence ID" value="NOJ82965.1"/>
    <property type="molecule type" value="Genomic_DNA"/>
</dbReference>
<feature type="compositionally biased region" description="Acidic residues" evidence="1">
    <location>
        <begin position="64"/>
        <end position="84"/>
    </location>
</feature>
<evidence type="ECO:0000256" key="2">
    <source>
        <dbReference type="SAM" id="SignalP"/>
    </source>
</evidence>
<evidence type="ECO:0000313" key="4">
    <source>
        <dbReference type="Proteomes" id="UP000533080"/>
    </source>
</evidence>
<organism evidence="3 4">
    <name type="scientific">Myxococcus xanthus</name>
    <dbReference type="NCBI Taxonomy" id="34"/>
    <lineage>
        <taxon>Bacteria</taxon>
        <taxon>Pseudomonadati</taxon>
        <taxon>Myxococcota</taxon>
        <taxon>Myxococcia</taxon>
        <taxon>Myxococcales</taxon>
        <taxon>Cystobacterineae</taxon>
        <taxon>Myxococcaceae</taxon>
        <taxon>Myxococcus</taxon>
    </lineage>
</organism>
<proteinExistence type="predicted"/>
<dbReference type="InterPro" id="IPR011042">
    <property type="entry name" value="6-blade_b-propeller_TolB-like"/>
</dbReference>
<dbReference type="Proteomes" id="UP000533080">
    <property type="component" value="Unassembled WGS sequence"/>
</dbReference>
<feature type="compositionally biased region" description="Gly residues" evidence="1">
    <location>
        <begin position="86"/>
        <end position="95"/>
    </location>
</feature>
<dbReference type="AlphaFoldDB" id="A0A7Y4MUT1"/>
<comment type="caution">
    <text evidence="3">The sequence shown here is derived from an EMBL/GenBank/DDBJ whole genome shotgun (WGS) entry which is preliminary data.</text>
</comment>
<evidence type="ECO:0008006" key="5">
    <source>
        <dbReference type="Google" id="ProtNLM"/>
    </source>
</evidence>
<dbReference type="Gene3D" id="2.120.10.30">
    <property type="entry name" value="TolB, C-terminal domain"/>
    <property type="match status" value="2"/>
</dbReference>
<feature type="signal peptide" evidence="2">
    <location>
        <begin position="1"/>
        <end position="22"/>
    </location>
</feature>
<evidence type="ECO:0000313" key="3">
    <source>
        <dbReference type="EMBL" id="NOJ82965.1"/>
    </source>
</evidence>
<dbReference type="SUPFAM" id="SSF82171">
    <property type="entry name" value="DPP6 N-terminal domain-like"/>
    <property type="match status" value="1"/>
</dbReference>
<reference evidence="3 4" key="1">
    <citation type="submission" date="2020-05" db="EMBL/GenBank/DDBJ databases">
        <authorList>
            <person name="Whitworth D."/>
        </authorList>
    </citation>
    <scope>NUCLEOTIDE SEQUENCE [LARGE SCALE GENOMIC DNA]</scope>
    <source>
        <strain evidence="3 4">AM005</strain>
    </source>
</reference>
<dbReference type="PROSITE" id="PS51257">
    <property type="entry name" value="PROKAR_LIPOPROTEIN"/>
    <property type="match status" value="1"/>
</dbReference>
<gene>
    <name evidence="3" type="ORF">HNV28_32395</name>
</gene>
<feature type="compositionally biased region" description="Basic and acidic residues" evidence="1">
    <location>
        <begin position="52"/>
        <end position="61"/>
    </location>
</feature>
<sequence>MTKRVVISALCGVLLVLSTGCGDECVDAFDCRSDKGPPPAGKDWTCRSGNCELRDVQRPPEGDAGTEEDAGTEGDAGTEQDAGTEGDAGTGGDGGVVVIGTGAKGEACTASSDCAAGLRCEGTAEAMTCQALHVAFTAMDDTDEMAAVVTRFDAPEPTRLSDAAVNSLYPRWNPAGNRIAFVRGATETGSSSGNLAGELVARDVPLAADTPTMLANGTTGSTEGFLYLEWEPGDSLLYVRREDDSISGISRVPAEGGTVERVTALGSSPAWRNGNTFAFSTATVGISTATVGGAPTPLAIAGSTAEQPHYNRVNDQLLFLRPDDRRPVGLNTALYIVPVGGAAVQTIAEFSTAAVEEGSVDSYIANPTWALDGSWVAYVRAYFFNPTTGEPVLCGAGTSPCAGDPGNIIFLRRINPADGAPVGDEVSFAEGATLPSFSPDGHYVAYIQAGQLYVQQIDPAAGAKVGDPIVHPLGGYTLQTSRGDDHRPRWQPR</sequence>
<protein>
    <recommendedName>
        <fullName evidence="5">Lipoprotein</fullName>
    </recommendedName>
</protein>
<name>A0A7Y4MUT1_MYXXA</name>
<keyword evidence="2" id="KW-0732">Signal</keyword>
<evidence type="ECO:0000256" key="1">
    <source>
        <dbReference type="SAM" id="MobiDB-lite"/>
    </source>
</evidence>